<feature type="transmembrane region" description="Helical" evidence="1">
    <location>
        <begin position="43"/>
        <end position="64"/>
    </location>
</feature>
<keyword evidence="1" id="KW-1133">Transmembrane helix</keyword>
<accession>A0A4U1C6P2</accession>
<name>A0A4U1C6P2_9SPHI</name>
<dbReference type="EMBL" id="SWBO01000003">
    <property type="protein sequence ID" value="TKC01766.1"/>
    <property type="molecule type" value="Genomic_DNA"/>
</dbReference>
<evidence type="ECO:0000313" key="3">
    <source>
        <dbReference type="Proteomes" id="UP000310477"/>
    </source>
</evidence>
<evidence type="ECO:0000313" key="2">
    <source>
        <dbReference type="EMBL" id="TKC01766.1"/>
    </source>
</evidence>
<proteinExistence type="predicted"/>
<gene>
    <name evidence="2" type="ORF">FA045_05810</name>
</gene>
<keyword evidence="3" id="KW-1185">Reference proteome</keyword>
<dbReference type="RefSeq" id="WP_136875450.1">
    <property type="nucleotide sequence ID" value="NZ_SWBO01000003.1"/>
</dbReference>
<feature type="transmembrane region" description="Helical" evidence="1">
    <location>
        <begin position="12"/>
        <end position="31"/>
    </location>
</feature>
<dbReference type="AlphaFoldDB" id="A0A4U1C6P2"/>
<dbReference type="Proteomes" id="UP000310477">
    <property type="component" value="Unassembled WGS sequence"/>
</dbReference>
<dbReference type="OrthoDB" id="767769at2"/>
<sequence>MKFTILLSKKTFIYYSIIGLPIIIGSFYNLVDGLILQKNSTVHIGAFSLFGFILLPLGLFWLYFHNKCIITTDGMRIGKFFYEFSKHNFQIIEKELPFKDRPIFSTFKKKYYDLIIREINTSKVIFEKDLDVFQKDIEKIKNLIPYR</sequence>
<evidence type="ECO:0000256" key="1">
    <source>
        <dbReference type="SAM" id="Phobius"/>
    </source>
</evidence>
<reference evidence="2 3" key="1">
    <citation type="submission" date="2019-04" db="EMBL/GenBank/DDBJ databases">
        <title>Pedobacter sp. AR-2-6 sp. nov., isolated from Arctic soil.</title>
        <authorList>
            <person name="Dahal R.H."/>
            <person name="Kim D.-U."/>
        </authorList>
    </citation>
    <scope>NUCLEOTIDE SEQUENCE [LARGE SCALE GENOMIC DNA]</scope>
    <source>
        <strain evidence="2 3">AR-2-6</strain>
    </source>
</reference>
<protein>
    <submittedName>
        <fullName evidence="2">Uncharacterized protein</fullName>
    </submittedName>
</protein>
<keyword evidence="1" id="KW-0472">Membrane</keyword>
<keyword evidence="1" id="KW-0812">Transmembrane</keyword>
<organism evidence="2 3">
    <name type="scientific">Pedobacter cryotolerans</name>
    <dbReference type="NCBI Taxonomy" id="2571270"/>
    <lineage>
        <taxon>Bacteria</taxon>
        <taxon>Pseudomonadati</taxon>
        <taxon>Bacteroidota</taxon>
        <taxon>Sphingobacteriia</taxon>
        <taxon>Sphingobacteriales</taxon>
        <taxon>Sphingobacteriaceae</taxon>
        <taxon>Pedobacter</taxon>
    </lineage>
</organism>
<comment type="caution">
    <text evidence="2">The sequence shown here is derived from an EMBL/GenBank/DDBJ whole genome shotgun (WGS) entry which is preliminary data.</text>
</comment>